<dbReference type="InterPro" id="IPR025584">
    <property type="entry name" value="Cthe_2159"/>
</dbReference>
<dbReference type="RefSeq" id="WP_091233003.1">
    <property type="nucleotide sequence ID" value="NZ_FMKA01000009.1"/>
</dbReference>
<dbReference type="Pfam" id="PF14262">
    <property type="entry name" value="Cthe_2159"/>
    <property type="match status" value="1"/>
</dbReference>
<evidence type="ECO:0000313" key="3">
    <source>
        <dbReference type="EMBL" id="SCP97168.1"/>
    </source>
</evidence>
<keyword evidence="4" id="KW-1185">Reference proteome</keyword>
<reference evidence="3 4" key="1">
    <citation type="submission" date="2016-09" db="EMBL/GenBank/DDBJ databases">
        <authorList>
            <person name="Capua I."/>
            <person name="De Benedictis P."/>
            <person name="Joannis T."/>
            <person name="Lombin L.H."/>
            <person name="Cattoli G."/>
        </authorList>
    </citation>
    <scope>NUCLEOTIDE SEQUENCE [LARGE SCALE GENOMIC DNA]</scope>
    <source>
        <strain evidence="3 4">GluBS11</strain>
    </source>
</reference>
<evidence type="ECO:0000313" key="4">
    <source>
        <dbReference type="Proteomes" id="UP000199315"/>
    </source>
</evidence>
<feature type="region of interest" description="Disordered" evidence="1">
    <location>
        <begin position="297"/>
        <end position="378"/>
    </location>
</feature>
<dbReference type="PROSITE" id="PS51257">
    <property type="entry name" value="PROKAR_LIPOPROTEIN"/>
    <property type="match status" value="1"/>
</dbReference>
<dbReference type="OrthoDB" id="9812829at2"/>
<accession>A0A1D3TTE3</accession>
<name>A0A1D3TTE3_9FIRM</name>
<feature type="chain" id="PRO_5038433892" description="Carbohydrate-binding domain-containing protein" evidence="2">
    <location>
        <begin position="21"/>
        <end position="550"/>
    </location>
</feature>
<protein>
    <recommendedName>
        <fullName evidence="5">Carbohydrate-binding domain-containing protein</fullName>
    </recommendedName>
</protein>
<evidence type="ECO:0000256" key="2">
    <source>
        <dbReference type="SAM" id="SignalP"/>
    </source>
</evidence>
<dbReference type="AlphaFoldDB" id="A0A1D3TTE3"/>
<feature type="signal peptide" evidence="2">
    <location>
        <begin position="1"/>
        <end position="20"/>
    </location>
</feature>
<proteinExistence type="predicted"/>
<dbReference type="EMBL" id="FMKA01000009">
    <property type="protein sequence ID" value="SCP97168.1"/>
    <property type="molecule type" value="Genomic_DNA"/>
</dbReference>
<dbReference type="STRING" id="1619234.SAMN05421730_10094"/>
<organism evidence="3 4">
    <name type="scientific">Anaerobium acetethylicum</name>
    <dbReference type="NCBI Taxonomy" id="1619234"/>
    <lineage>
        <taxon>Bacteria</taxon>
        <taxon>Bacillati</taxon>
        <taxon>Bacillota</taxon>
        <taxon>Clostridia</taxon>
        <taxon>Lachnospirales</taxon>
        <taxon>Lachnospiraceae</taxon>
        <taxon>Anaerobium</taxon>
    </lineage>
</organism>
<gene>
    <name evidence="3" type="ORF">SAMN05421730_10094</name>
</gene>
<dbReference type="Proteomes" id="UP000199315">
    <property type="component" value="Unassembled WGS sequence"/>
</dbReference>
<evidence type="ECO:0000256" key="1">
    <source>
        <dbReference type="SAM" id="MobiDB-lite"/>
    </source>
</evidence>
<sequence>MRTKFNCYIAAVMASVTVLASCGSGQAGNTDTAVSGTETASGTTGSAIVVDKEFTAGDLEVGYEDSTATHVVLDGRNIEVAGEGAEATDGNLIISGEGTYVISGVLDDGQIIVDAGDADKIRIVLNGASITCADNAAIYIKAADKVFITVAEGTENTLEDGAEYVLDDENNVDGVIFSKEDLTINGSGTLNINGNYQHGIASNDDLVITGGNMNITAVRDALNGKDCVKIKDGILNLSVLEGNGIQSKNGDDTTKGYVYICGGGINITKCSEGIEGTAIVIEGGTIDIVAEDDGLNAASDTSGSSTDSDKAAAQIAAAGTPGDTASAEDKTESTAAEGAMPTKEIPSGDIPERDMKPGSTGTADSDAEAAQDGQMAHGGRGGFGGGAMGNDANCYISITGGTTTIDSSGDGIDSNGSIYVSGGTTYVSGPADNNNAGMDYNGSAEITGGTFVVAGSSGMAQGFSETSTQYSVLYNLTSSCDGGTEVKLTDAAGNILVSYTPEKQYQSVVISTPDLEKDDVYNLICGEQTAELTLSSVVTSNGQSGMNWKK</sequence>
<feature type="compositionally biased region" description="Low complexity" evidence="1">
    <location>
        <begin position="297"/>
        <end position="318"/>
    </location>
</feature>
<evidence type="ECO:0008006" key="5">
    <source>
        <dbReference type="Google" id="ProtNLM"/>
    </source>
</evidence>
<keyword evidence="2" id="KW-0732">Signal</keyword>